<feature type="transmembrane region" description="Helical" evidence="2">
    <location>
        <begin position="331"/>
        <end position="353"/>
    </location>
</feature>
<feature type="transmembrane region" description="Helical" evidence="2">
    <location>
        <begin position="306"/>
        <end position="325"/>
    </location>
</feature>
<feature type="transmembrane region" description="Helical" evidence="2">
    <location>
        <begin position="395"/>
        <end position="414"/>
    </location>
</feature>
<evidence type="ECO:0000256" key="1">
    <source>
        <dbReference type="ARBA" id="ARBA00023115"/>
    </source>
</evidence>
<keyword evidence="2" id="KW-1133">Transmembrane helix</keyword>
<dbReference type="AlphaFoldDB" id="A0A1F6CVF8"/>
<dbReference type="EMBL" id="MFKT01000016">
    <property type="protein sequence ID" value="OGG53149.1"/>
    <property type="molecule type" value="Genomic_DNA"/>
</dbReference>
<evidence type="ECO:0000256" key="2">
    <source>
        <dbReference type="SAM" id="Phobius"/>
    </source>
</evidence>
<name>A0A1F6CVF8_9BACT</name>
<keyword evidence="2" id="KW-0812">Transmembrane</keyword>
<protein>
    <recommendedName>
        <fullName evidence="5">PABS domain-containing protein</fullName>
    </recommendedName>
</protein>
<proteinExistence type="predicted"/>
<feature type="transmembrane region" description="Helical" evidence="2">
    <location>
        <begin position="181"/>
        <end position="200"/>
    </location>
</feature>
<evidence type="ECO:0000313" key="3">
    <source>
        <dbReference type="EMBL" id="OGG53149.1"/>
    </source>
</evidence>
<dbReference type="Proteomes" id="UP000176863">
    <property type="component" value="Unassembled WGS sequence"/>
</dbReference>
<feature type="transmembrane region" description="Helical" evidence="2">
    <location>
        <begin position="15"/>
        <end position="36"/>
    </location>
</feature>
<organism evidence="3 4">
    <name type="scientific">Candidatus Kaiserbacteria bacterium RIFCSPHIGHO2_01_FULL_53_29</name>
    <dbReference type="NCBI Taxonomy" id="1798480"/>
    <lineage>
        <taxon>Bacteria</taxon>
        <taxon>Candidatus Kaiseribacteriota</taxon>
    </lineage>
</organism>
<dbReference type="SUPFAM" id="SSF53335">
    <property type="entry name" value="S-adenosyl-L-methionine-dependent methyltransferases"/>
    <property type="match status" value="1"/>
</dbReference>
<evidence type="ECO:0000313" key="4">
    <source>
        <dbReference type="Proteomes" id="UP000176863"/>
    </source>
</evidence>
<keyword evidence="2" id="KW-0472">Membrane</keyword>
<comment type="caution">
    <text evidence="3">The sequence shown here is derived from an EMBL/GenBank/DDBJ whole genome shotgun (WGS) entry which is preliminary data.</text>
</comment>
<dbReference type="PANTHER" id="PTHR43317:SF1">
    <property type="entry name" value="THERMOSPERMINE SYNTHASE ACAULIS5"/>
    <property type="match status" value="1"/>
</dbReference>
<feature type="transmembrane region" description="Helical" evidence="2">
    <location>
        <begin position="426"/>
        <end position="444"/>
    </location>
</feature>
<feature type="transmembrane region" description="Helical" evidence="2">
    <location>
        <begin position="48"/>
        <end position="71"/>
    </location>
</feature>
<dbReference type="NCBIfam" id="NF037959">
    <property type="entry name" value="MFS_SpdSyn"/>
    <property type="match status" value="1"/>
</dbReference>
<dbReference type="InterPro" id="IPR029063">
    <property type="entry name" value="SAM-dependent_MTases_sf"/>
</dbReference>
<dbReference type="PANTHER" id="PTHR43317">
    <property type="entry name" value="THERMOSPERMINE SYNTHASE ACAULIS5"/>
    <property type="match status" value="1"/>
</dbReference>
<reference evidence="3 4" key="1">
    <citation type="journal article" date="2016" name="Nat. Commun.">
        <title>Thousands of microbial genomes shed light on interconnected biogeochemical processes in an aquifer system.</title>
        <authorList>
            <person name="Anantharaman K."/>
            <person name="Brown C.T."/>
            <person name="Hug L.A."/>
            <person name="Sharon I."/>
            <person name="Castelle C.J."/>
            <person name="Probst A.J."/>
            <person name="Thomas B.C."/>
            <person name="Singh A."/>
            <person name="Wilkins M.J."/>
            <person name="Karaoz U."/>
            <person name="Brodie E.L."/>
            <person name="Williams K.H."/>
            <person name="Hubbard S.S."/>
            <person name="Banfield J.F."/>
        </authorList>
    </citation>
    <scope>NUCLEOTIDE SEQUENCE [LARGE SCALE GENOMIC DNA]</scope>
</reference>
<sequence>MSLPGKIATKLTGSYLLYASTIFLSAFLLFAIQPIAGKHLLPWFGGSSSVWATSLLFFTSMLFVGYLYVFLLTRYGGKRQAQIHGLVIAVGAVSALISFFGWGSLFPPLLSIASADAPPAQNLLFALFAAIGAPYFLLSTTGPLLQYWYGISKEHEADAALGTATGNQSLRSWTSREPYKLYALSNLGSLLALVLYPFVIEPIVPLFREEHWWIGSFFVYALLCAFVCRAAYRLRPTAISGAEAIPAVAPTRILTWIALAALPAFLLVATTTHLTQVIAPVPLLWVFPLALYLLTFIIAFAGRGSWIFVPLLWVASAIAAYLYLSYDYGDILLQIGSSLLVLFFGGLACHARLYEMRPPTAQLPLFYVLVSFGGMFGTLCASIVAPLIFPDFWEFPLGIALSAAVASALLAEGFFPRILDTEKIRLTRIAFTALAAILFMQVVLEDSGVATISSRNFYGNTQVRFDEETTRLTHGTTLHGTQYNAKKWANIPTTYYSETSGAGRAIREAEKLRGNEGVRVAVVGLGTGTLASYCRDGDAYVYYEIDAHVKDIATQYFSYLSHCRNVEVRIGDGRILLERERVQQELGGYDVVLIDAFSDDTIPVHLVTAQAVDLYRAHLRSEMGIIAIHTSNRYLDLPPVVLRIAAALGLNAMVVRDSGDSNAGASSSQWVLLSPDPSVFTSSTFEDTDSWLPKPADVLWTDDFTSILHVLDLPVPWK</sequence>
<evidence type="ECO:0008006" key="5">
    <source>
        <dbReference type="Google" id="ProtNLM"/>
    </source>
</evidence>
<keyword evidence="1" id="KW-0620">Polyamine biosynthesis</keyword>
<dbReference type="Gene3D" id="3.40.50.150">
    <property type="entry name" value="Vaccinia Virus protein VP39"/>
    <property type="match status" value="1"/>
</dbReference>
<gene>
    <name evidence="3" type="ORF">A2851_03615</name>
</gene>
<feature type="transmembrane region" description="Helical" evidence="2">
    <location>
        <begin position="365"/>
        <end position="389"/>
    </location>
</feature>
<accession>A0A1F6CVF8</accession>
<dbReference type="GO" id="GO:0006596">
    <property type="term" value="P:polyamine biosynthetic process"/>
    <property type="evidence" value="ECO:0007669"/>
    <property type="project" value="UniProtKB-KW"/>
</dbReference>
<feature type="transmembrane region" description="Helical" evidence="2">
    <location>
        <begin position="83"/>
        <end position="103"/>
    </location>
</feature>
<dbReference type="STRING" id="1798480.A2851_03615"/>
<feature type="transmembrane region" description="Helical" evidence="2">
    <location>
        <begin position="123"/>
        <end position="145"/>
    </location>
</feature>
<feature type="transmembrane region" description="Helical" evidence="2">
    <location>
        <begin position="253"/>
        <end position="271"/>
    </location>
</feature>
<feature type="transmembrane region" description="Helical" evidence="2">
    <location>
        <begin position="212"/>
        <end position="232"/>
    </location>
</feature>
<feature type="transmembrane region" description="Helical" evidence="2">
    <location>
        <begin position="277"/>
        <end position="299"/>
    </location>
</feature>